<evidence type="ECO:0000313" key="1">
    <source>
        <dbReference type="EMBL" id="CAJ0607837.1"/>
    </source>
</evidence>
<dbReference type="AlphaFoldDB" id="A0AA36MFW3"/>
<dbReference type="EMBL" id="CATQJL010000316">
    <property type="protein sequence ID" value="CAJ0607837.1"/>
    <property type="molecule type" value="Genomic_DNA"/>
</dbReference>
<protein>
    <submittedName>
        <fullName evidence="1">Uncharacterized protein</fullName>
    </submittedName>
</protein>
<reference evidence="1" key="1">
    <citation type="submission" date="2023-07" db="EMBL/GenBank/DDBJ databases">
        <authorList>
            <consortium name="CYATHOMIX"/>
        </authorList>
    </citation>
    <scope>NUCLEOTIDE SEQUENCE</scope>
    <source>
        <strain evidence="1">N/A</strain>
    </source>
</reference>
<organism evidence="1 2">
    <name type="scientific">Cylicocyclus nassatus</name>
    <name type="common">Nematode worm</name>
    <dbReference type="NCBI Taxonomy" id="53992"/>
    <lineage>
        <taxon>Eukaryota</taxon>
        <taxon>Metazoa</taxon>
        <taxon>Ecdysozoa</taxon>
        <taxon>Nematoda</taxon>
        <taxon>Chromadorea</taxon>
        <taxon>Rhabditida</taxon>
        <taxon>Rhabditina</taxon>
        <taxon>Rhabditomorpha</taxon>
        <taxon>Strongyloidea</taxon>
        <taxon>Strongylidae</taxon>
        <taxon>Cylicocyclus</taxon>
    </lineage>
</organism>
<evidence type="ECO:0000313" key="2">
    <source>
        <dbReference type="Proteomes" id="UP001176961"/>
    </source>
</evidence>
<comment type="caution">
    <text evidence="1">The sequence shown here is derived from an EMBL/GenBank/DDBJ whole genome shotgun (WGS) entry which is preliminary data.</text>
</comment>
<keyword evidence="2" id="KW-1185">Reference proteome</keyword>
<proteinExistence type="predicted"/>
<accession>A0AA36MFW3</accession>
<name>A0AA36MFW3_CYLNA</name>
<sequence>MRPPLRRVSGRRLLKLNKLIAQRFNNDFYKLLYKYQDGQRRFNDDEFANNYITRPIKRFPVGLYYSLMGEDLTETNPKRSEDDLDSVLSGY</sequence>
<dbReference type="Proteomes" id="UP001176961">
    <property type="component" value="Unassembled WGS sequence"/>
</dbReference>
<gene>
    <name evidence="1" type="ORF">CYNAS_LOCUS19820</name>
</gene>